<dbReference type="InterPro" id="IPR005594">
    <property type="entry name" value="YadA_C"/>
</dbReference>
<evidence type="ECO:0000256" key="6">
    <source>
        <dbReference type="ARBA" id="ARBA00022692"/>
    </source>
</evidence>
<keyword evidence="6" id="KW-0812">Transmembrane</keyword>
<dbReference type="InterPro" id="IPR045584">
    <property type="entry name" value="Pilin-like"/>
</dbReference>
<organism evidence="14 15">
    <name type="scientific">Burkholderia ubonensis</name>
    <dbReference type="NCBI Taxonomy" id="101571"/>
    <lineage>
        <taxon>Bacteria</taxon>
        <taxon>Pseudomonadati</taxon>
        <taxon>Pseudomonadota</taxon>
        <taxon>Betaproteobacteria</taxon>
        <taxon>Burkholderiales</taxon>
        <taxon>Burkholderiaceae</taxon>
        <taxon>Burkholderia</taxon>
        <taxon>Burkholderia cepacia complex</taxon>
    </lineage>
</organism>
<proteinExistence type="inferred from homology"/>
<dbReference type="AlphaFoldDB" id="A0AA40R8N2"/>
<evidence type="ECO:0000256" key="2">
    <source>
        <dbReference type="ARBA" id="ARBA00004442"/>
    </source>
</evidence>
<feature type="domain" description="Trimeric autotransporter adhesin YadA-like head" evidence="12">
    <location>
        <begin position="119"/>
        <end position="145"/>
    </location>
</feature>
<protein>
    <recommendedName>
        <fullName evidence="16">Adhesin</fullName>
    </recommendedName>
</protein>
<comment type="caution">
    <text evidence="14">The sequence shown here is derived from an EMBL/GenBank/DDBJ whole genome shotgun (WGS) entry which is preliminary data.</text>
</comment>
<name>A0AA40R8N2_9BURK</name>
<evidence type="ECO:0000256" key="9">
    <source>
        <dbReference type="ARBA" id="ARBA00023136"/>
    </source>
</evidence>
<comment type="subcellular location">
    <subcellularLocation>
        <location evidence="2">Cell outer membrane</location>
    </subcellularLocation>
    <subcellularLocation>
        <location evidence="1">Cell surface</location>
    </subcellularLocation>
</comment>
<dbReference type="Pfam" id="PF05658">
    <property type="entry name" value="YadA_head"/>
    <property type="match status" value="5"/>
</dbReference>
<dbReference type="Pfam" id="PF03895">
    <property type="entry name" value="YadA_anchor"/>
    <property type="match status" value="1"/>
</dbReference>
<feature type="domain" description="Trimeric autotransporter adhesin YadA-like head" evidence="12">
    <location>
        <begin position="663"/>
        <end position="687"/>
    </location>
</feature>
<feature type="domain" description="Trimeric autotransporter adhesin YadA-like head" evidence="12">
    <location>
        <begin position="297"/>
        <end position="323"/>
    </location>
</feature>
<accession>A0AA40R8N2</accession>
<feature type="domain" description="Trimeric autotransporter adhesin YadA-like C-terminal membrane anchor" evidence="11">
    <location>
        <begin position="759"/>
        <end position="817"/>
    </location>
</feature>
<dbReference type="SUPFAM" id="SSF54523">
    <property type="entry name" value="Pili subunits"/>
    <property type="match status" value="1"/>
</dbReference>
<sequence length="817" mass="79187">MGAERQVTNVAAGRVSATSTDAINGSQLFATNTAIDVLSTSVSGVTANVNNLGSSAAGALGGGATYNPTTGTISAPSYTTYNADGTTATANDVGSAIDNLNNQGVKYSHTNSTLSDSKALGTDSVAIGPNAVANNAGDVALGNGSVTAAANPTATTTIGGQTYNLAGTTPTSVVSVGDVGAERQVTNVAAGRVSATSTDAVNGSQLFATNTAIDVLSTSVSGVTANVNNLGSSAAGALGGGATYNPTTGTISAPSYTTYNADGTTATVNDVGSAIDNLNNQGVKYSHTNSTLPDSKALGANSVAIGPNAVANNAGDVALGNGSVTAAANPTATTTIGGQTYNFAGTTPTSVVSVGDVGAERQVTNVAAGRVSATSTDAVNGSQLFATNTAIDVLSTSVSNVNANVSNLGNSAAAALGGGSTYNPTTGAISLPSYTTYNADGTTATVNDVGTALNNINSQGIRYFHANSTLPDSRALGANSVAIGPNAVATNAGDVALGNGSVTAAANPTATTTIGGQTYNFAGATPTSVVSVGDVGAERQVTNVAAGRVSATSTDAVNGSQLFATNTAIESLSTSTSMGLGSLSTSVTSLSTSTTAGLSALSTSITNLSTTVNNLNGGNSTYYKTNDPSGKPADASGQGAIAGGGGAVASGDHSVALGKNATASGTNSVALGSGSVASEPNTVSIGAPGSERRLTNVAAGVNANDASTVKQVNDAVASGVSQANSYTDQRLANTNQAINDVARHAYSGIAAATALTMIPEVDLGKSIAVGIGSATFQGHAAMAIGVTARLTENLKLKAGVGLSGGGQTYGAGMAYQW</sequence>
<evidence type="ECO:0000256" key="10">
    <source>
        <dbReference type="ARBA" id="ARBA00023237"/>
    </source>
</evidence>
<dbReference type="GO" id="GO:0009986">
    <property type="term" value="C:cell surface"/>
    <property type="evidence" value="ECO:0007669"/>
    <property type="project" value="UniProtKB-SubCell"/>
</dbReference>
<feature type="domain" description="Trimeric autotransporter adhesin YadA-like stalk" evidence="13">
    <location>
        <begin position="693"/>
        <end position="728"/>
    </location>
</feature>
<keyword evidence="9" id="KW-0472">Membrane</keyword>
<dbReference type="GO" id="GO:0009279">
    <property type="term" value="C:cell outer membrane"/>
    <property type="evidence" value="ECO:0007669"/>
    <property type="project" value="UniProtKB-SubCell"/>
</dbReference>
<evidence type="ECO:0000259" key="11">
    <source>
        <dbReference type="Pfam" id="PF03895"/>
    </source>
</evidence>
<evidence type="ECO:0000256" key="3">
    <source>
        <dbReference type="ARBA" id="ARBA00005848"/>
    </source>
</evidence>
<dbReference type="Gene3D" id="3.30.1300.30">
    <property type="entry name" value="GSPII I/J protein-like"/>
    <property type="match status" value="1"/>
</dbReference>
<dbReference type="EMBL" id="LNJU01000003">
    <property type="protein sequence ID" value="KWZ58374.1"/>
    <property type="molecule type" value="Genomic_DNA"/>
</dbReference>
<comment type="similarity">
    <text evidence="3">Belongs to the autotransporter-2 (AT-2) (TC 1.B.40) family.</text>
</comment>
<feature type="domain" description="Trimeric autotransporter adhesin YadA-like head" evidence="12">
    <location>
        <begin position="475"/>
        <end position="501"/>
    </location>
</feature>
<keyword evidence="10" id="KW-0998">Cell outer membrane</keyword>
<evidence type="ECO:0008006" key="16">
    <source>
        <dbReference type="Google" id="ProtNLM"/>
    </source>
</evidence>
<dbReference type="Pfam" id="PF05662">
    <property type="entry name" value="YadA_stalk"/>
    <property type="match status" value="5"/>
</dbReference>
<keyword evidence="7" id="KW-0732">Signal</keyword>
<keyword evidence="5" id="KW-1134">Transmembrane beta strand</keyword>
<evidence type="ECO:0000256" key="7">
    <source>
        <dbReference type="ARBA" id="ARBA00022729"/>
    </source>
</evidence>
<dbReference type="Proteomes" id="UP000070119">
    <property type="component" value="Unassembled WGS sequence"/>
</dbReference>
<evidence type="ECO:0000259" key="12">
    <source>
        <dbReference type="Pfam" id="PF05658"/>
    </source>
</evidence>
<dbReference type="InterPro" id="IPR008635">
    <property type="entry name" value="Coiled_stalk_dom"/>
</dbReference>
<feature type="domain" description="Trimeric autotransporter adhesin YadA-like head" evidence="12">
    <location>
        <begin position="635"/>
        <end position="661"/>
    </location>
</feature>
<evidence type="ECO:0000256" key="8">
    <source>
        <dbReference type="ARBA" id="ARBA00022927"/>
    </source>
</evidence>
<dbReference type="InterPro" id="IPR011049">
    <property type="entry name" value="Serralysin-like_metalloprot_C"/>
</dbReference>
<dbReference type="Gene3D" id="2.150.10.10">
    <property type="entry name" value="Serralysin-like metalloprotease, C-terminal"/>
    <property type="match status" value="5"/>
</dbReference>
<dbReference type="GO" id="GO:0015031">
    <property type="term" value="P:protein transport"/>
    <property type="evidence" value="ECO:0007669"/>
    <property type="project" value="UniProtKB-KW"/>
</dbReference>
<evidence type="ECO:0000256" key="4">
    <source>
        <dbReference type="ARBA" id="ARBA00022448"/>
    </source>
</evidence>
<feature type="domain" description="Trimeric autotransporter adhesin YadA-like stalk" evidence="13">
    <location>
        <begin position="6"/>
        <end position="50"/>
    </location>
</feature>
<keyword evidence="4" id="KW-0813">Transport</keyword>
<dbReference type="InterPro" id="IPR008640">
    <property type="entry name" value="Adhesin_Head_dom"/>
</dbReference>
<reference evidence="14 15" key="1">
    <citation type="submission" date="2015-11" db="EMBL/GenBank/DDBJ databases">
        <authorList>
            <person name="Sahl J."/>
            <person name="Wagner D."/>
            <person name="Keim P."/>
        </authorList>
    </citation>
    <scope>NUCLEOTIDE SEQUENCE [LARGE SCALE GENOMIC DNA]</scope>
    <source>
        <strain evidence="14 15">MSMB1157</strain>
    </source>
</reference>
<keyword evidence="8" id="KW-0653">Protein transport</keyword>
<evidence type="ECO:0000256" key="5">
    <source>
        <dbReference type="ARBA" id="ARBA00022452"/>
    </source>
</evidence>
<gene>
    <name evidence="14" type="ORF">WK57_17895</name>
</gene>
<feature type="domain" description="Trimeric autotransporter adhesin YadA-like stalk" evidence="13">
    <location>
        <begin position="362"/>
        <end position="405"/>
    </location>
</feature>
<feature type="domain" description="Trimeric autotransporter adhesin YadA-like stalk" evidence="13">
    <location>
        <begin position="184"/>
        <end position="228"/>
    </location>
</feature>
<evidence type="ECO:0000259" key="13">
    <source>
        <dbReference type="Pfam" id="PF05662"/>
    </source>
</evidence>
<feature type="domain" description="Trimeric autotransporter adhesin YadA-like stalk" evidence="13">
    <location>
        <begin position="540"/>
        <end position="577"/>
    </location>
</feature>
<evidence type="ECO:0000313" key="15">
    <source>
        <dbReference type="Proteomes" id="UP000070119"/>
    </source>
</evidence>
<evidence type="ECO:0000256" key="1">
    <source>
        <dbReference type="ARBA" id="ARBA00004241"/>
    </source>
</evidence>
<evidence type="ECO:0000313" key="14">
    <source>
        <dbReference type="EMBL" id="KWZ58374.1"/>
    </source>
</evidence>
<dbReference type="SUPFAM" id="SSF101967">
    <property type="entry name" value="Adhesin YadA, collagen-binding domain"/>
    <property type="match status" value="5"/>
</dbReference>